<accession>V8PB02</accession>
<name>V8PB02_OPHHA</name>
<dbReference type="EMBL" id="AZIM01000318">
    <property type="protein sequence ID" value="ETE71739.1"/>
    <property type="molecule type" value="Genomic_DNA"/>
</dbReference>
<reference evidence="2 3" key="1">
    <citation type="journal article" date="2013" name="Proc. Natl. Acad. Sci. U.S.A.">
        <title>The king cobra genome reveals dynamic gene evolution and adaptation in the snake venom system.</title>
        <authorList>
            <person name="Vonk F.J."/>
            <person name="Casewell N.R."/>
            <person name="Henkel C.V."/>
            <person name="Heimberg A.M."/>
            <person name="Jansen H.J."/>
            <person name="McCleary R.J."/>
            <person name="Kerkkamp H.M."/>
            <person name="Vos R.A."/>
            <person name="Guerreiro I."/>
            <person name="Calvete J.J."/>
            <person name="Wuster W."/>
            <person name="Woods A.E."/>
            <person name="Logan J.M."/>
            <person name="Harrison R.A."/>
            <person name="Castoe T.A."/>
            <person name="de Koning A.P."/>
            <person name="Pollock D.D."/>
            <person name="Yandell M."/>
            <person name="Calderon D."/>
            <person name="Renjifo C."/>
            <person name="Currier R.B."/>
            <person name="Salgado D."/>
            <person name="Pla D."/>
            <person name="Sanz L."/>
            <person name="Hyder A.S."/>
            <person name="Ribeiro J.M."/>
            <person name="Arntzen J.W."/>
            <person name="van den Thillart G.E."/>
            <person name="Boetzer M."/>
            <person name="Pirovano W."/>
            <person name="Dirks R.P."/>
            <person name="Spaink H.P."/>
            <person name="Duboule D."/>
            <person name="McGlinn E."/>
            <person name="Kini R.M."/>
            <person name="Richardson M.K."/>
        </authorList>
    </citation>
    <scope>NUCLEOTIDE SEQUENCE</scope>
    <source>
        <tissue evidence="2">Blood</tissue>
    </source>
</reference>
<dbReference type="Proteomes" id="UP000018936">
    <property type="component" value="Unassembled WGS sequence"/>
</dbReference>
<gene>
    <name evidence="2" type="ORF">L345_02432</name>
</gene>
<evidence type="ECO:0000313" key="2">
    <source>
        <dbReference type="EMBL" id="ETE71739.1"/>
    </source>
</evidence>
<feature type="region of interest" description="Disordered" evidence="1">
    <location>
        <begin position="50"/>
        <end position="71"/>
    </location>
</feature>
<sequence>MTITCSSSIPSFHTDAPESARYSRNPDLAQKVMAHKVIERVVHQMGSRVGHTATFGHKGREGEREREREAGAALTQRAAKYSLLLNWSCQRGGGDEITGFYIWKSSERQPSKAHRAPRPTVRYFAQDMAYQMKGGGESRQDHHTKPWSQPSVWFLAGLIWVFKRYSKDGSPQTARVPESQLSSQWPPFPLPCPSFYANGSPAAAVFAHLHPLRWQRLPSYPKQPTKRMINLWQPKHIATRKSTEGKTCKDEQIPERPGLPVHKVLGFSNLAPRKICNKIGALQPSITSRVARRAIFAGMQAPGKLTSYACASQLIFGPFLASQRLEGSLCSLWRPKNRPVLSLPIFPEKTEVTKRAHFSACKGCRDFPKASGRQKKASNGWKISWEAQCR</sequence>
<evidence type="ECO:0000313" key="3">
    <source>
        <dbReference type="Proteomes" id="UP000018936"/>
    </source>
</evidence>
<comment type="caution">
    <text evidence="2">The sequence shown here is derived from an EMBL/GenBank/DDBJ whole genome shotgun (WGS) entry which is preliminary data.</text>
</comment>
<protein>
    <submittedName>
        <fullName evidence="2">Uncharacterized protein</fullName>
    </submittedName>
</protein>
<dbReference type="AlphaFoldDB" id="V8PB02"/>
<evidence type="ECO:0000256" key="1">
    <source>
        <dbReference type="SAM" id="MobiDB-lite"/>
    </source>
</evidence>
<feature type="compositionally biased region" description="Polar residues" evidence="1">
    <location>
        <begin position="1"/>
        <end position="11"/>
    </location>
</feature>
<feature type="compositionally biased region" description="Basic and acidic residues" evidence="1">
    <location>
        <begin position="58"/>
        <end position="70"/>
    </location>
</feature>
<proteinExistence type="predicted"/>
<keyword evidence="3" id="KW-1185">Reference proteome</keyword>
<feature type="region of interest" description="Disordered" evidence="1">
    <location>
        <begin position="1"/>
        <end position="23"/>
    </location>
</feature>
<organism evidence="2 3">
    <name type="scientific">Ophiophagus hannah</name>
    <name type="common">King cobra</name>
    <name type="synonym">Naja hannah</name>
    <dbReference type="NCBI Taxonomy" id="8665"/>
    <lineage>
        <taxon>Eukaryota</taxon>
        <taxon>Metazoa</taxon>
        <taxon>Chordata</taxon>
        <taxon>Craniata</taxon>
        <taxon>Vertebrata</taxon>
        <taxon>Euteleostomi</taxon>
        <taxon>Lepidosauria</taxon>
        <taxon>Squamata</taxon>
        <taxon>Bifurcata</taxon>
        <taxon>Unidentata</taxon>
        <taxon>Episquamata</taxon>
        <taxon>Toxicofera</taxon>
        <taxon>Serpentes</taxon>
        <taxon>Colubroidea</taxon>
        <taxon>Elapidae</taxon>
        <taxon>Elapinae</taxon>
        <taxon>Ophiophagus</taxon>
    </lineage>
</organism>
<feature type="non-terminal residue" evidence="2">
    <location>
        <position position="1"/>
    </location>
</feature>